<sequence>MLKRTKSQMIFAIIIILQAQLISFTYELLMKFTPQINKKNFSQFQLELIVYQSGYKYLHQQYIYLIKNKN</sequence>
<gene>
    <name evidence="1" type="ORF">PSON_ATCC_30995.1.T0860002</name>
</gene>
<name>A0A8S1PSN4_9CILI</name>
<comment type="caution">
    <text evidence="1">The sequence shown here is derived from an EMBL/GenBank/DDBJ whole genome shotgun (WGS) entry which is preliminary data.</text>
</comment>
<evidence type="ECO:0000313" key="1">
    <source>
        <dbReference type="EMBL" id="CAD8106051.1"/>
    </source>
</evidence>
<proteinExistence type="predicted"/>
<evidence type="ECO:0000313" key="2">
    <source>
        <dbReference type="Proteomes" id="UP000692954"/>
    </source>
</evidence>
<dbReference type="AlphaFoldDB" id="A0A8S1PSN4"/>
<accession>A0A8S1PSN4</accession>
<protein>
    <submittedName>
        <fullName evidence="1">Uncharacterized protein</fullName>
    </submittedName>
</protein>
<reference evidence="1" key="1">
    <citation type="submission" date="2021-01" db="EMBL/GenBank/DDBJ databases">
        <authorList>
            <consortium name="Genoscope - CEA"/>
            <person name="William W."/>
        </authorList>
    </citation>
    <scope>NUCLEOTIDE SEQUENCE</scope>
</reference>
<dbReference type="Proteomes" id="UP000692954">
    <property type="component" value="Unassembled WGS sequence"/>
</dbReference>
<keyword evidence="2" id="KW-1185">Reference proteome</keyword>
<organism evidence="1 2">
    <name type="scientific">Paramecium sonneborni</name>
    <dbReference type="NCBI Taxonomy" id="65129"/>
    <lineage>
        <taxon>Eukaryota</taxon>
        <taxon>Sar</taxon>
        <taxon>Alveolata</taxon>
        <taxon>Ciliophora</taxon>
        <taxon>Intramacronucleata</taxon>
        <taxon>Oligohymenophorea</taxon>
        <taxon>Peniculida</taxon>
        <taxon>Parameciidae</taxon>
        <taxon>Paramecium</taxon>
    </lineage>
</organism>
<dbReference type="EMBL" id="CAJJDN010000086">
    <property type="protein sequence ID" value="CAD8106051.1"/>
    <property type="molecule type" value="Genomic_DNA"/>
</dbReference>